<gene>
    <name evidence="7" type="ORF">M5K25_009918</name>
</gene>
<dbReference type="InterPro" id="IPR041118">
    <property type="entry name" value="Rx_N"/>
</dbReference>
<dbReference type="GO" id="GO:0006952">
    <property type="term" value="P:defense response"/>
    <property type="evidence" value="ECO:0007669"/>
    <property type="project" value="UniProtKB-KW"/>
</dbReference>
<evidence type="ECO:0000256" key="5">
    <source>
        <dbReference type="ARBA" id="ARBA00022821"/>
    </source>
</evidence>
<protein>
    <recommendedName>
        <fullName evidence="6">Disease resistance N-terminal domain-containing protein</fullName>
    </recommendedName>
</protein>
<evidence type="ECO:0000313" key="8">
    <source>
        <dbReference type="Proteomes" id="UP001552299"/>
    </source>
</evidence>
<comment type="similarity">
    <text evidence="1">Belongs to the disease resistance NB-LRR family.</text>
</comment>
<dbReference type="EMBL" id="JANQDX010000008">
    <property type="protein sequence ID" value="KAL0920753.1"/>
    <property type="molecule type" value="Genomic_DNA"/>
</dbReference>
<dbReference type="Proteomes" id="UP001552299">
    <property type="component" value="Unassembled WGS sequence"/>
</dbReference>
<proteinExistence type="inferred from homology"/>
<keyword evidence="4" id="KW-0547">Nucleotide-binding</keyword>
<evidence type="ECO:0000256" key="4">
    <source>
        <dbReference type="ARBA" id="ARBA00022741"/>
    </source>
</evidence>
<evidence type="ECO:0000256" key="2">
    <source>
        <dbReference type="ARBA" id="ARBA00022614"/>
    </source>
</evidence>
<keyword evidence="8" id="KW-1185">Reference proteome</keyword>
<dbReference type="AlphaFoldDB" id="A0ABD0V819"/>
<name>A0ABD0V819_DENTH</name>
<reference evidence="7 8" key="1">
    <citation type="journal article" date="2024" name="Plant Biotechnol. J.">
        <title>Dendrobium thyrsiflorum genome and its molecular insights into genes involved in important horticultural traits.</title>
        <authorList>
            <person name="Chen B."/>
            <person name="Wang J.Y."/>
            <person name="Zheng P.J."/>
            <person name="Li K.L."/>
            <person name="Liang Y.M."/>
            <person name="Chen X.F."/>
            <person name="Zhang C."/>
            <person name="Zhao X."/>
            <person name="He X."/>
            <person name="Zhang G.Q."/>
            <person name="Liu Z.J."/>
            <person name="Xu Q."/>
        </authorList>
    </citation>
    <scope>NUCLEOTIDE SEQUENCE [LARGE SCALE GENOMIC DNA]</scope>
    <source>
        <strain evidence="7">GZMU011</strain>
    </source>
</reference>
<evidence type="ECO:0000256" key="1">
    <source>
        <dbReference type="ARBA" id="ARBA00008894"/>
    </source>
</evidence>
<feature type="domain" description="Disease resistance N-terminal" evidence="6">
    <location>
        <begin position="1"/>
        <end position="55"/>
    </location>
</feature>
<keyword evidence="3" id="KW-0677">Repeat</keyword>
<keyword evidence="2" id="KW-0433">Leucine-rich repeat</keyword>
<dbReference type="Pfam" id="PF18052">
    <property type="entry name" value="Rx_N"/>
    <property type="match status" value="1"/>
</dbReference>
<keyword evidence="5" id="KW-0611">Plant defense</keyword>
<evidence type="ECO:0000256" key="3">
    <source>
        <dbReference type="ARBA" id="ARBA00022737"/>
    </source>
</evidence>
<dbReference type="GO" id="GO:0000166">
    <property type="term" value="F:nucleotide binding"/>
    <property type="evidence" value="ECO:0007669"/>
    <property type="project" value="UniProtKB-KW"/>
</dbReference>
<comment type="caution">
    <text evidence="7">The sequence shown here is derived from an EMBL/GenBank/DDBJ whole genome shotgun (WGS) entry which is preliminary data.</text>
</comment>
<dbReference type="Gene3D" id="1.20.5.4130">
    <property type="match status" value="1"/>
</dbReference>
<organism evidence="7 8">
    <name type="scientific">Dendrobium thyrsiflorum</name>
    <name type="common">Pinecone-like raceme dendrobium</name>
    <name type="synonym">Orchid</name>
    <dbReference type="NCBI Taxonomy" id="117978"/>
    <lineage>
        <taxon>Eukaryota</taxon>
        <taxon>Viridiplantae</taxon>
        <taxon>Streptophyta</taxon>
        <taxon>Embryophyta</taxon>
        <taxon>Tracheophyta</taxon>
        <taxon>Spermatophyta</taxon>
        <taxon>Magnoliopsida</taxon>
        <taxon>Liliopsida</taxon>
        <taxon>Asparagales</taxon>
        <taxon>Orchidaceae</taxon>
        <taxon>Epidendroideae</taxon>
        <taxon>Malaxideae</taxon>
        <taxon>Dendrobiinae</taxon>
        <taxon>Dendrobium</taxon>
    </lineage>
</organism>
<sequence length="79" mass="9460">MIQSVIFACRKAQIIDQNPALNRWLWQLRDAIDEADDVLDEFEYMKHEEQLTKNNEETEKRTEFSNASFQVIEIAHKIY</sequence>
<accession>A0ABD0V819</accession>
<evidence type="ECO:0000313" key="7">
    <source>
        <dbReference type="EMBL" id="KAL0920753.1"/>
    </source>
</evidence>
<evidence type="ECO:0000259" key="6">
    <source>
        <dbReference type="Pfam" id="PF18052"/>
    </source>
</evidence>